<gene>
    <name evidence="2" type="ORF">A9Q84_10095</name>
</gene>
<feature type="transmembrane region" description="Helical" evidence="1">
    <location>
        <begin position="204"/>
        <end position="237"/>
    </location>
</feature>
<comment type="caution">
    <text evidence="2">The sequence shown here is derived from an EMBL/GenBank/DDBJ whole genome shotgun (WGS) entry which is preliminary data.</text>
</comment>
<keyword evidence="1" id="KW-0472">Membrane</keyword>
<proteinExistence type="predicted"/>
<sequence length="428" mass="49173">MLSKDARSIVLLFAFILLSPVLEPGGSRINFAEFYIYLSFIFNAKDMVKNKYFLIMSAASVGFLGVCLFTALLVGSVINGHDIYMLRLMVQLSFTIAILNYRIQNILKNSPGEFTLVFYRMILVGAIPSVIILLQKLNFANFRSISTRLYNPKFFFTVGDVFSSFRYTSIFKDFYTAGIYFMLFSFVCFYFINKVECSKKMRLHVLIILIFSYGMQTMVARTSLLFIPVIICMMFFLAKGKKLAAKFKGILFFIFILGPVAFFGVNMLLESGMINKTWIMAVFSMFENDGSAESSSSFTTLLEWNQGFFNKLERDPTLLIKPMHDFKLNVLTSKDYSDSFYVQEIYRYGIYGLILYLGYSLAFIRAFLEDCREMVVLILLFLVLNYKGGNVYFMPKVIYLFAMILVLVPAYESIFVAKNNSKTVPEIV</sequence>
<feature type="transmembrane region" description="Helical" evidence="1">
    <location>
        <begin position="52"/>
        <end position="74"/>
    </location>
</feature>
<name>A0A1Y5F7D1_9BACT</name>
<feature type="transmembrane region" description="Helical" evidence="1">
    <location>
        <begin position="174"/>
        <end position="192"/>
    </location>
</feature>
<feature type="transmembrane region" description="Helical" evidence="1">
    <location>
        <begin position="116"/>
        <end position="134"/>
    </location>
</feature>
<feature type="transmembrane region" description="Helical" evidence="1">
    <location>
        <begin position="399"/>
        <end position="417"/>
    </location>
</feature>
<dbReference type="AlphaFoldDB" id="A0A1Y5F7D1"/>
<keyword evidence="1" id="KW-1133">Transmembrane helix</keyword>
<feature type="transmembrane region" description="Helical" evidence="1">
    <location>
        <begin position="348"/>
        <end position="368"/>
    </location>
</feature>
<organism evidence="2 3">
    <name type="scientific">Halobacteriovorax marinus</name>
    <dbReference type="NCBI Taxonomy" id="97084"/>
    <lineage>
        <taxon>Bacteria</taxon>
        <taxon>Pseudomonadati</taxon>
        <taxon>Bdellovibrionota</taxon>
        <taxon>Bacteriovoracia</taxon>
        <taxon>Bacteriovoracales</taxon>
        <taxon>Halobacteriovoraceae</taxon>
        <taxon>Halobacteriovorax</taxon>
    </lineage>
</organism>
<dbReference type="Proteomes" id="UP000196531">
    <property type="component" value="Unassembled WGS sequence"/>
</dbReference>
<feature type="transmembrane region" description="Helical" evidence="1">
    <location>
        <begin position="86"/>
        <end position="104"/>
    </location>
</feature>
<evidence type="ECO:0000313" key="3">
    <source>
        <dbReference type="Proteomes" id="UP000196531"/>
    </source>
</evidence>
<evidence type="ECO:0000256" key="1">
    <source>
        <dbReference type="SAM" id="Phobius"/>
    </source>
</evidence>
<protein>
    <submittedName>
        <fullName evidence="2">Uncharacterized protein</fullName>
    </submittedName>
</protein>
<feature type="transmembrane region" description="Helical" evidence="1">
    <location>
        <begin position="375"/>
        <end position="393"/>
    </location>
</feature>
<dbReference type="EMBL" id="MAAO01000006">
    <property type="protein sequence ID" value="OUR96684.1"/>
    <property type="molecule type" value="Genomic_DNA"/>
</dbReference>
<accession>A0A1Y5F7D1</accession>
<keyword evidence="1" id="KW-0812">Transmembrane</keyword>
<reference evidence="3" key="1">
    <citation type="journal article" date="2017" name="Proc. Natl. Acad. Sci. U.S.A.">
        <title>Simulation of Deepwater Horizon oil plume reveals substrate specialization within a complex community of hydrocarbon-degraders.</title>
        <authorList>
            <person name="Hu P."/>
            <person name="Dubinsky E.A."/>
            <person name="Probst A.J."/>
            <person name="Wang J."/>
            <person name="Sieber C.M.K."/>
            <person name="Tom L.M."/>
            <person name="Gardinali P."/>
            <person name="Banfield J.F."/>
            <person name="Atlas R.M."/>
            <person name="Andersen G.L."/>
        </authorList>
    </citation>
    <scope>NUCLEOTIDE SEQUENCE [LARGE SCALE GENOMIC DNA]</scope>
</reference>
<feature type="transmembrane region" description="Helical" evidence="1">
    <location>
        <begin position="249"/>
        <end position="269"/>
    </location>
</feature>
<evidence type="ECO:0000313" key="2">
    <source>
        <dbReference type="EMBL" id="OUR96684.1"/>
    </source>
</evidence>